<evidence type="ECO:0000256" key="1">
    <source>
        <dbReference type="SAM" id="MobiDB-lite"/>
    </source>
</evidence>
<proteinExistence type="predicted"/>
<accession>I3EHE7</accession>
<feature type="region of interest" description="Disordered" evidence="1">
    <location>
        <begin position="107"/>
        <end position="163"/>
    </location>
</feature>
<gene>
    <name evidence="3" type="ORF">NEQG_01334</name>
</gene>
<sequence>MNIPDYESPTNYDYESGKHLVTPLMNRYTLFIVILGISFLIMFIICRLLIFCLGKSNLKSPFFRNIQWFFTCCGEYDKKNNNNKTNRNARSNSIDLTVQSGSLNNLFKNTNNPSSTTNARSKNLYTQSGSSNNPSSTTNARSKNLYTQSGSSNNLDGNRNNNRVSNARIIGTTPSHYYSIVSIDTDV</sequence>
<evidence type="ECO:0000256" key="2">
    <source>
        <dbReference type="SAM" id="Phobius"/>
    </source>
</evidence>
<dbReference type="VEuPathDB" id="MicrosporidiaDB:NEQG_01334"/>
<name>I3EHE7_NEMP3</name>
<dbReference type="InParanoid" id="I3EHE7"/>
<dbReference type="HOGENOM" id="CLU_1448075_0_0_1"/>
<dbReference type="Proteomes" id="UP000002872">
    <property type="component" value="Unassembled WGS sequence"/>
</dbReference>
<feature type="compositionally biased region" description="Low complexity" evidence="1">
    <location>
        <begin position="149"/>
        <end position="163"/>
    </location>
</feature>
<evidence type="ECO:0000313" key="4">
    <source>
        <dbReference type="Proteomes" id="UP000002872"/>
    </source>
</evidence>
<dbReference type="OrthoDB" id="10497368at2759"/>
<feature type="compositionally biased region" description="Low complexity" evidence="1">
    <location>
        <begin position="126"/>
        <end position="142"/>
    </location>
</feature>
<reference evidence="3" key="1">
    <citation type="submission" date="2011-01" db="EMBL/GenBank/DDBJ databases">
        <title>The Genome Sequence of Nematocida parisii strain ERTm3.</title>
        <authorList>
            <consortium name="The Broad Institute Genome Sequencing Platform"/>
            <consortium name="The Broad Institute Genome Sequencing Center for Infectious Disease"/>
            <person name="Cuomo C."/>
            <person name="Troemel E."/>
            <person name="Young S.K."/>
            <person name="Zeng Q."/>
            <person name="Gargeya S."/>
            <person name="Fitzgerald M."/>
            <person name="Haas B."/>
            <person name="Abouelleil A."/>
            <person name="Alvarado L."/>
            <person name="Arachchi H.M."/>
            <person name="Berlin A."/>
            <person name="Chapman S.B."/>
            <person name="Gearin G."/>
            <person name="Goldberg J."/>
            <person name="Griggs A."/>
            <person name="Gujja S."/>
            <person name="Hansen M."/>
            <person name="Heiman D."/>
            <person name="Howarth C."/>
            <person name="Larimer J."/>
            <person name="Lui A."/>
            <person name="MacDonald P.J.P."/>
            <person name="McCowen C."/>
            <person name="Montmayeur A."/>
            <person name="Murphy C."/>
            <person name="Neiman D."/>
            <person name="Pearson M."/>
            <person name="Priest M."/>
            <person name="Roberts A."/>
            <person name="Saif S."/>
            <person name="Shea T."/>
            <person name="Sisk P."/>
            <person name="Stolte C."/>
            <person name="Sykes S."/>
            <person name="Wortman J."/>
            <person name="Nusbaum C."/>
            <person name="Birren B."/>
        </authorList>
    </citation>
    <scope>NUCLEOTIDE SEQUENCE</scope>
    <source>
        <strain evidence="3">ERTm3</strain>
    </source>
</reference>
<feature type="transmembrane region" description="Helical" evidence="2">
    <location>
        <begin position="28"/>
        <end position="54"/>
    </location>
</feature>
<protein>
    <submittedName>
        <fullName evidence="3">Uncharacterized protein</fullName>
    </submittedName>
</protein>
<keyword evidence="2" id="KW-0472">Membrane</keyword>
<keyword evidence="2" id="KW-1133">Transmembrane helix</keyword>
<dbReference type="EMBL" id="GL870878">
    <property type="protein sequence ID" value="EIJ88644.1"/>
    <property type="molecule type" value="Genomic_DNA"/>
</dbReference>
<organism evidence="3 4">
    <name type="scientific">Nematocida parisii (strain ERTm3)</name>
    <name type="common">Nematode killer fungus</name>
    <dbReference type="NCBI Taxonomy" id="935791"/>
    <lineage>
        <taxon>Eukaryota</taxon>
        <taxon>Fungi</taxon>
        <taxon>Fungi incertae sedis</taxon>
        <taxon>Microsporidia</taxon>
        <taxon>Nematocida</taxon>
    </lineage>
</organism>
<keyword evidence="2" id="KW-0812">Transmembrane</keyword>
<feature type="compositionally biased region" description="Polar residues" evidence="1">
    <location>
        <begin position="107"/>
        <end position="125"/>
    </location>
</feature>
<dbReference type="AlphaFoldDB" id="I3EHE7"/>
<keyword evidence="4" id="KW-1185">Reference proteome</keyword>
<evidence type="ECO:0000313" key="3">
    <source>
        <dbReference type="EMBL" id="EIJ88644.1"/>
    </source>
</evidence>